<sequence>MKSLAKSAFWLPGILAVPSASTLPRDASLPGDRPALANMYLDRPAVLFDFSLMEAVQAQKDNVPYSSKNPLYKLGFGLSYSSTAVSRR</sequence>
<reference evidence="1 2" key="1">
    <citation type="submission" date="2018-08" db="EMBL/GenBank/DDBJ databases">
        <title>Fibrisoma montanum sp. nov., isolated from Danxia mountain soil.</title>
        <authorList>
            <person name="Huang Y."/>
        </authorList>
    </citation>
    <scope>NUCLEOTIDE SEQUENCE [LARGE SCALE GENOMIC DNA]</scope>
    <source>
        <strain evidence="1 2">HYT19</strain>
    </source>
</reference>
<dbReference type="AlphaFoldDB" id="A0A418M071"/>
<evidence type="ECO:0000313" key="1">
    <source>
        <dbReference type="EMBL" id="RIV19030.1"/>
    </source>
</evidence>
<comment type="caution">
    <text evidence="1">The sequence shown here is derived from an EMBL/GenBank/DDBJ whole genome shotgun (WGS) entry which is preliminary data.</text>
</comment>
<accession>A0A418M071</accession>
<dbReference type="RefSeq" id="WP_119670741.1">
    <property type="nucleotide sequence ID" value="NZ_QXED01000009.1"/>
</dbReference>
<name>A0A418M071_9BACT</name>
<protein>
    <submittedName>
        <fullName evidence="1">Uncharacterized protein</fullName>
    </submittedName>
</protein>
<dbReference type="Proteomes" id="UP000283523">
    <property type="component" value="Unassembled WGS sequence"/>
</dbReference>
<proteinExistence type="predicted"/>
<evidence type="ECO:0000313" key="2">
    <source>
        <dbReference type="Proteomes" id="UP000283523"/>
    </source>
</evidence>
<gene>
    <name evidence="1" type="ORF">DYU11_26395</name>
</gene>
<organism evidence="1 2">
    <name type="scientific">Fibrisoma montanum</name>
    <dbReference type="NCBI Taxonomy" id="2305895"/>
    <lineage>
        <taxon>Bacteria</taxon>
        <taxon>Pseudomonadati</taxon>
        <taxon>Bacteroidota</taxon>
        <taxon>Cytophagia</taxon>
        <taxon>Cytophagales</taxon>
        <taxon>Spirosomataceae</taxon>
        <taxon>Fibrisoma</taxon>
    </lineage>
</organism>
<dbReference type="EMBL" id="QXED01000009">
    <property type="protein sequence ID" value="RIV19030.1"/>
    <property type="molecule type" value="Genomic_DNA"/>
</dbReference>
<keyword evidence="2" id="KW-1185">Reference proteome</keyword>